<comment type="caution">
    <text evidence="2">The sequence shown here is derived from an EMBL/GenBank/DDBJ whole genome shotgun (WGS) entry which is preliminary data.</text>
</comment>
<proteinExistence type="predicted"/>
<accession>A0ABD1P7B1</accession>
<organism evidence="2 3">
    <name type="scientific">Forsythia ovata</name>
    <dbReference type="NCBI Taxonomy" id="205694"/>
    <lineage>
        <taxon>Eukaryota</taxon>
        <taxon>Viridiplantae</taxon>
        <taxon>Streptophyta</taxon>
        <taxon>Embryophyta</taxon>
        <taxon>Tracheophyta</taxon>
        <taxon>Spermatophyta</taxon>
        <taxon>Magnoliopsida</taxon>
        <taxon>eudicotyledons</taxon>
        <taxon>Gunneridae</taxon>
        <taxon>Pentapetalae</taxon>
        <taxon>asterids</taxon>
        <taxon>lamiids</taxon>
        <taxon>Lamiales</taxon>
        <taxon>Oleaceae</taxon>
        <taxon>Forsythieae</taxon>
        <taxon>Forsythia</taxon>
    </lineage>
</organism>
<feature type="compositionally biased region" description="Polar residues" evidence="1">
    <location>
        <begin position="9"/>
        <end position="32"/>
    </location>
</feature>
<feature type="region of interest" description="Disordered" evidence="1">
    <location>
        <begin position="101"/>
        <end position="124"/>
    </location>
</feature>
<dbReference type="Proteomes" id="UP001604277">
    <property type="component" value="Unassembled WGS sequence"/>
</dbReference>
<keyword evidence="3" id="KW-1185">Reference proteome</keyword>
<evidence type="ECO:0008006" key="4">
    <source>
        <dbReference type="Google" id="ProtNLM"/>
    </source>
</evidence>
<feature type="compositionally biased region" description="Basic and acidic residues" evidence="1">
    <location>
        <begin position="112"/>
        <end position="124"/>
    </location>
</feature>
<evidence type="ECO:0000256" key="1">
    <source>
        <dbReference type="SAM" id="MobiDB-lite"/>
    </source>
</evidence>
<feature type="compositionally biased region" description="Polar residues" evidence="1">
    <location>
        <begin position="72"/>
        <end position="81"/>
    </location>
</feature>
<dbReference type="AlphaFoldDB" id="A0ABD1P7B1"/>
<protein>
    <recommendedName>
        <fullName evidence="4">Pentapeptide repeat-containing protein</fullName>
    </recommendedName>
</protein>
<feature type="region of interest" description="Disordered" evidence="1">
    <location>
        <begin position="55"/>
        <end position="87"/>
    </location>
</feature>
<feature type="compositionally biased region" description="Low complexity" evidence="1">
    <location>
        <begin position="55"/>
        <end position="65"/>
    </location>
</feature>
<sequence length="124" mass="13130">MRDFLIENSCPNNNLKNTPWPESQHATKSTKNGVVRAGDPCAASDLCEQIRRAQISARRSGARAGSVRDWSSGASPTSANLSAHDWSSGASLTGANLRVRDWSSGASPAGTTDHHLSRISGGRD</sequence>
<evidence type="ECO:0000313" key="2">
    <source>
        <dbReference type="EMBL" id="KAL2459009.1"/>
    </source>
</evidence>
<dbReference type="EMBL" id="JBFOLJ010000025">
    <property type="protein sequence ID" value="KAL2459009.1"/>
    <property type="molecule type" value="Genomic_DNA"/>
</dbReference>
<feature type="region of interest" description="Disordered" evidence="1">
    <location>
        <begin position="8"/>
        <end position="35"/>
    </location>
</feature>
<reference evidence="3" key="1">
    <citation type="submission" date="2024-07" db="EMBL/GenBank/DDBJ databases">
        <title>Two chromosome-level genome assemblies of Korean endemic species Abeliophyllum distichum and Forsythia ovata (Oleaceae).</title>
        <authorList>
            <person name="Jang H."/>
        </authorList>
    </citation>
    <scope>NUCLEOTIDE SEQUENCE [LARGE SCALE GENOMIC DNA]</scope>
</reference>
<gene>
    <name evidence="2" type="ORF">Fot_55295</name>
</gene>
<evidence type="ECO:0000313" key="3">
    <source>
        <dbReference type="Proteomes" id="UP001604277"/>
    </source>
</evidence>
<name>A0ABD1P7B1_9LAMI</name>